<accession>A0A438C706</accession>
<gene>
    <name evidence="3" type="ORF">CK203_095038</name>
</gene>
<feature type="region of interest" description="Disordered" evidence="1">
    <location>
        <begin position="1"/>
        <end position="31"/>
    </location>
</feature>
<evidence type="ECO:0000256" key="2">
    <source>
        <dbReference type="SAM" id="Phobius"/>
    </source>
</evidence>
<keyword evidence="2" id="KW-1133">Transmembrane helix</keyword>
<sequence>MDRRQRRNPSASSSAFSSPASSSSRFRSENSPRIPQKLVTPWRMLTIEKQMWEATKTRARGGRRARSEQSSLLSWNLPLHVPWTFLVLLPFMPPVPHADVTTLVLFCTNRRKILFLLGLGFKMLFGYMYQEEGAVSALDLDLPKSPLLFELGSMKGGWMWAEEGRFDLCATGLQYQFVPELDKAHKLVGKFHYLVTTEFQQYGHKEGRRRGRRENPNCPIAIFRLAQCSFADISI</sequence>
<dbReference type="Proteomes" id="UP000288805">
    <property type="component" value="Unassembled WGS sequence"/>
</dbReference>
<evidence type="ECO:0000313" key="3">
    <source>
        <dbReference type="EMBL" id="RVW19035.1"/>
    </source>
</evidence>
<feature type="compositionally biased region" description="Low complexity" evidence="1">
    <location>
        <begin position="8"/>
        <end position="31"/>
    </location>
</feature>
<dbReference type="EMBL" id="QGNW01002504">
    <property type="protein sequence ID" value="RVW19035.1"/>
    <property type="molecule type" value="Genomic_DNA"/>
</dbReference>
<keyword evidence="2" id="KW-0472">Membrane</keyword>
<reference evidence="3 4" key="1">
    <citation type="journal article" date="2018" name="PLoS Genet.">
        <title>Population sequencing reveals clonal diversity and ancestral inbreeding in the grapevine cultivar Chardonnay.</title>
        <authorList>
            <person name="Roach M.J."/>
            <person name="Johnson D.L."/>
            <person name="Bohlmann J."/>
            <person name="van Vuuren H.J."/>
            <person name="Jones S.J."/>
            <person name="Pretorius I.S."/>
            <person name="Schmidt S.A."/>
            <person name="Borneman A.R."/>
        </authorList>
    </citation>
    <scope>NUCLEOTIDE SEQUENCE [LARGE SCALE GENOMIC DNA]</scope>
    <source>
        <strain evidence="4">cv. Chardonnay</strain>
        <tissue evidence="3">Leaf</tissue>
    </source>
</reference>
<keyword evidence="2" id="KW-0812">Transmembrane</keyword>
<dbReference type="AlphaFoldDB" id="A0A438C706"/>
<organism evidence="3 4">
    <name type="scientific">Vitis vinifera</name>
    <name type="common">Grape</name>
    <dbReference type="NCBI Taxonomy" id="29760"/>
    <lineage>
        <taxon>Eukaryota</taxon>
        <taxon>Viridiplantae</taxon>
        <taxon>Streptophyta</taxon>
        <taxon>Embryophyta</taxon>
        <taxon>Tracheophyta</taxon>
        <taxon>Spermatophyta</taxon>
        <taxon>Magnoliopsida</taxon>
        <taxon>eudicotyledons</taxon>
        <taxon>Gunneridae</taxon>
        <taxon>Pentapetalae</taxon>
        <taxon>rosids</taxon>
        <taxon>Vitales</taxon>
        <taxon>Vitaceae</taxon>
        <taxon>Viteae</taxon>
        <taxon>Vitis</taxon>
    </lineage>
</organism>
<proteinExistence type="predicted"/>
<comment type="caution">
    <text evidence="3">The sequence shown here is derived from an EMBL/GenBank/DDBJ whole genome shotgun (WGS) entry which is preliminary data.</text>
</comment>
<name>A0A438C706_VITVI</name>
<protein>
    <submittedName>
        <fullName evidence="3">Uncharacterized protein</fullName>
    </submittedName>
</protein>
<evidence type="ECO:0000313" key="4">
    <source>
        <dbReference type="Proteomes" id="UP000288805"/>
    </source>
</evidence>
<evidence type="ECO:0000256" key="1">
    <source>
        <dbReference type="SAM" id="MobiDB-lite"/>
    </source>
</evidence>
<feature type="transmembrane region" description="Helical" evidence="2">
    <location>
        <begin position="112"/>
        <end position="129"/>
    </location>
</feature>